<dbReference type="GO" id="GO:0003677">
    <property type="term" value="F:DNA binding"/>
    <property type="evidence" value="ECO:0007669"/>
    <property type="project" value="UniProtKB-KW"/>
</dbReference>
<dbReference type="AlphaFoldDB" id="A0A2A4FF43"/>
<dbReference type="InterPro" id="IPR036388">
    <property type="entry name" value="WH-like_DNA-bd_sf"/>
</dbReference>
<dbReference type="PANTHER" id="PTHR30537:SF5">
    <property type="entry name" value="HTH-TYPE TRANSCRIPTIONAL ACTIVATOR TTDR-RELATED"/>
    <property type="match status" value="1"/>
</dbReference>
<evidence type="ECO:0000256" key="4">
    <source>
        <dbReference type="ARBA" id="ARBA00023163"/>
    </source>
</evidence>
<comment type="similarity">
    <text evidence="1">Belongs to the LysR transcriptional regulatory family.</text>
</comment>
<dbReference type="Proteomes" id="UP000217994">
    <property type="component" value="Unassembled WGS sequence"/>
</dbReference>
<dbReference type="InterPro" id="IPR058163">
    <property type="entry name" value="LysR-type_TF_proteobact-type"/>
</dbReference>
<evidence type="ECO:0000313" key="6">
    <source>
        <dbReference type="EMBL" id="PCE31657.1"/>
    </source>
</evidence>
<organism evidence="6 7">
    <name type="scientific">Burkholderia ubonensis subsp. mesacidophila</name>
    <dbReference type="NCBI Taxonomy" id="265293"/>
    <lineage>
        <taxon>Bacteria</taxon>
        <taxon>Pseudomonadati</taxon>
        <taxon>Pseudomonadota</taxon>
        <taxon>Betaproteobacteria</taxon>
        <taxon>Burkholderiales</taxon>
        <taxon>Burkholderiaceae</taxon>
        <taxon>Burkholderia</taxon>
        <taxon>Burkholderia cepacia complex</taxon>
    </lineage>
</organism>
<proteinExistence type="inferred from homology"/>
<dbReference type="Gene3D" id="1.10.10.10">
    <property type="entry name" value="Winged helix-like DNA-binding domain superfamily/Winged helix DNA-binding domain"/>
    <property type="match status" value="1"/>
</dbReference>
<feature type="domain" description="HTH lysR-type" evidence="5">
    <location>
        <begin position="1"/>
        <end position="59"/>
    </location>
</feature>
<dbReference type="SUPFAM" id="SSF46785">
    <property type="entry name" value="Winged helix' DNA-binding domain"/>
    <property type="match status" value="1"/>
</dbReference>
<accession>A0A2A4FF43</accession>
<keyword evidence="3" id="KW-0238">DNA-binding</keyword>
<evidence type="ECO:0000256" key="1">
    <source>
        <dbReference type="ARBA" id="ARBA00009437"/>
    </source>
</evidence>
<dbReference type="Pfam" id="PF03466">
    <property type="entry name" value="LysR_substrate"/>
    <property type="match status" value="1"/>
</dbReference>
<reference evidence="6 7" key="1">
    <citation type="submission" date="2017-01" db="EMBL/GenBank/DDBJ databases">
        <title>Whole-Genome Shotgun Sequencing of Two beta-Proteobacterial Species in Search of the Bulgecin Biosynthetic Cluster.</title>
        <authorList>
            <person name="Horsman M.E."/>
            <person name="Marous D.R."/>
            <person name="Li R."/>
            <person name="Oliver R.A."/>
            <person name="Byun B."/>
            <person name="Emrich S.J."/>
            <person name="Boggess B."/>
            <person name="Townsend C.A."/>
            <person name="Mobashery S."/>
        </authorList>
    </citation>
    <scope>NUCLEOTIDE SEQUENCE [LARGE SCALE GENOMIC DNA]</scope>
    <source>
        <strain evidence="6 7">ATCC 31433</strain>
    </source>
</reference>
<evidence type="ECO:0000313" key="7">
    <source>
        <dbReference type="Proteomes" id="UP000217994"/>
    </source>
</evidence>
<dbReference type="EMBL" id="MTZU01000040">
    <property type="protein sequence ID" value="PCE31657.1"/>
    <property type="molecule type" value="Genomic_DNA"/>
</dbReference>
<name>A0A2A4FF43_9BURK</name>
<evidence type="ECO:0000256" key="2">
    <source>
        <dbReference type="ARBA" id="ARBA00023015"/>
    </source>
</evidence>
<dbReference type="PANTHER" id="PTHR30537">
    <property type="entry name" value="HTH-TYPE TRANSCRIPTIONAL REGULATOR"/>
    <property type="match status" value="1"/>
</dbReference>
<dbReference type="SUPFAM" id="SSF53850">
    <property type="entry name" value="Periplasmic binding protein-like II"/>
    <property type="match status" value="1"/>
</dbReference>
<dbReference type="InterPro" id="IPR000847">
    <property type="entry name" value="LysR_HTH_N"/>
</dbReference>
<keyword evidence="4" id="KW-0804">Transcription</keyword>
<dbReference type="CDD" id="cd08422">
    <property type="entry name" value="PBP2_CrgA_like"/>
    <property type="match status" value="1"/>
</dbReference>
<dbReference type="GO" id="GO:0003700">
    <property type="term" value="F:DNA-binding transcription factor activity"/>
    <property type="evidence" value="ECO:0007669"/>
    <property type="project" value="InterPro"/>
</dbReference>
<dbReference type="InterPro" id="IPR005119">
    <property type="entry name" value="LysR_subst-bd"/>
</dbReference>
<evidence type="ECO:0000259" key="5">
    <source>
        <dbReference type="PROSITE" id="PS50931"/>
    </source>
</evidence>
<evidence type="ECO:0000256" key="3">
    <source>
        <dbReference type="ARBA" id="ARBA00023125"/>
    </source>
</evidence>
<comment type="caution">
    <text evidence="6">The sequence shown here is derived from an EMBL/GenBank/DDBJ whole genome shotgun (WGS) entry which is preliminary data.</text>
</comment>
<protein>
    <submittedName>
        <fullName evidence="6">LysR family transcriptional regulator</fullName>
    </submittedName>
</protein>
<dbReference type="FunFam" id="1.10.10.10:FF:000001">
    <property type="entry name" value="LysR family transcriptional regulator"/>
    <property type="match status" value="1"/>
</dbReference>
<keyword evidence="2" id="KW-0805">Transcription regulation</keyword>
<dbReference type="PROSITE" id="PS50931">
    <property type="entry name" value="HTH_LYSR"/>
    <property type="match status" value="1"/>
</dbReference>
<dbReference type="Gene3D" id="3.40.190.290">
    <property type="match status" value="1"/>
</dbReference>
<dbReference type="Pfam" id="PF00126">
    <property type="entry name" value="HTH_1"/>
    <property type="match status" value="1"/>
</dbReference>
<sequence length="295" mass="33283">MDALLSMRLFVRVADLQSFARAAADLDMSNASASRLIMGLEDRLGTLLLYRTTRSLSLTDAGRLYIEQIRKVIDEIDTVEDAIATLDHEPIGALRIVAPVMFGIHVLAPVIRSFKHRHPNVVPEITIVDRHVDLVSEGFDVGLMVTQRISGANTVTRALTRLKLVVCSTRRYLERHGRPLQPGDLERHACLLYQTDYAGEFVSFDHHATSVAVRPRKTASSNNLGLLRQLALNDMGIAILPAYLVDQDIREHRLVPLLDDYRLPDLEMNIAYPSRRHFPRKARLFVDHVLEHFAA</sequence>
<dbReference type="InterPro" id="IPR036390">
    <property type="entry name" value="WH_DNA-bd_sf"/>
</dbReference>
<gene>
    <name evidence="6" type="ORF">BZL54_14290</name>
</gene>